<evidence type="ECO:0000313" key="1">
    <source>
        <dbReference type="EMBL" id="QNO53094.1"/>
    </source>
</evidence>
<proteinExistence type="predicted"/>
<gene>
    <name evidence="1" type="ORF">ODDINNFO_00008</name>
</gene>
<dbReference type="EMBL" id="MT631531">
    <property type="protein sequence ID" value="QNO53094.1"/>
    <property type="molecule type" value="Genomic_DNA"/>
</dbReference>
<name>A0A7G9YYL0_9EURY</name>
<sequence>MISMIAACAVPMAGAETEEYTATVTVSTIDITILQANTNFGDIARGDTGTIAQSLHIRNKGQTATMSAKFTTSEGSVYGMLSDNYDDVIPGTNFELEDVALNGGGSDEEICDITKGTTVSTI</sequence>
<organism evidence="1">
    <name type="scientific">Candidatus Methanophagaceae archaeon ANME-1 ERB6</name>
    <dbReference type="NCBI Taxonomy" id="2759912"/>
    <lineage>
        <taxon>Archaea</taxon>
        <taxon>Methanobacteriati</taxon>
        <taxon>Methanobacteriota</taxon>
        <taxon>Stenosarchaea group</taxon>
        <taxon>Methanomicrobia</taxon>
        <taxon>Candidatus Methanophagales</taxon>
        <taxon>Candidatus Methanophagaceae</taxon>
    </lineage>
</organism>
<accession>A0A7G9YYL0</accession>
<reference evidence="1" key="1">
    <citation type="submission" date="2020-06" db="EMBL/GenBank/DDBJ databases">
        <title>Unique genomic features of the anaerobic methanotrophic archaea.</title>
        <authorList>
            <person name="Chadwick G.L."/>
            <person name="Skennerton C.T."/>
            <person name="Laso-Perez R."/>
            <person name="Leu A.O."/>
            <person name="Speth D.R."/>
            <person name="Yu H."/>
            <person name="Morgan-Lang C."/>
            <person name="Hatzenpichler R."/>
            <person name="Goudeau D."/>
            <person name="Malmstrom R."/>
            <person name="Brazelton W.J."/>
            <person name="Woyke T."/>
            <person name="Hallam S.J."/>
            <person name="Tyson G.W."/>
            <person name="Wegener G."/>
            <person name="Boetius A."/>
            <person name="Orphan V."/>
        </authorList>
    </citation>
    <scope>NUCLEOTIDE SEQUENCE</scope>
</reference>
<protein>
    <submittedName>
        <fullName evidence="1">Uncharacterized protein</fullName>
    </submittedName>
</protein>
<dbReference type="AlphaFoldDB" id="A0A7G9YYL0"/>